<comment type="subcellular location">
    <subcellularLocation>
        <location evidence="6">Cytoplasm</location>
    </subcellularLocation>
</comment>
<dbReference type="Gene3D" id="3.40.50.150">
    <property type="entry name" value="Vaccinia Virus protein VP39"/>
    <property type="match status" value="1"/>
</dbReference>
<reference evidence="7 8" key="1">
    <citation type="submission" date="2020-06" db="EMBL/GenBank/DDBJ databases">
        <title>The endosymbiont of the kinetoplastid Bodo saltans is a Paracaedibacter-like alpha-proteobacterium possessing a putative toxin-antitoxin system.</title>
        <authorList>
            <person name="Midha S."/>
            <person name="Rigden D.J."/>
            <person name="Siozios S."/>
            <person name="Hurst G.D.D."/>
            <person name="Jackson A.P."/>
        </authorList>
    </citation>
    <scope>NUCLEOTIDE SEQUENCE [LARGE SCALE GENOMIC DNA]</scope>
    <source>
        <strain evidence="7">Lake Konstanz</strain>
    </source>
</reference>
<dbReference type="SUPFAM" id="SSF53335">
    <property type="entry name" value="S-adenosyl-L-methionine-dependent methyltransferases"/>
    <property type="match status" value="1"/>
</dbReference>
<gene>
    <name evidence="6 7" type="primary">prmA</name>
    <name evidence="7" type="ORF">CPBP_00825</name>
</gene>
<feature type="binding site" evidence="6">
    <location>
        <position position="145"/>
    </location>
    <ligand>
        <name>S-adenosyl-L-methionine</name>
        <dbReference type="ChEBI" id="CHEBI:59789"/>
    </ligand>
</feature>
<dbReference type="Pfam" id="PF06325">
    <property type="entry name" value="PrmA"/>
    <property type="match status" value="1"/>
</dbReference>
<keyword evidence="8" id="KW-1185">Reference proteome</keyword>
<keyword evidence="5 6" id="KW-0949">S-adenosyl-L-methionine</keyword>
<keyword evidence="2 6" id="KW-0963">Cytoplasm</keyword>
<dbReference type="Proteomes" id="UP000594001">
    <property type="component" value="Chromosome"/>
</dbReference>
<dbReference type="GO" id="GO:0032259">
    <property type="term" value="P:methylation"/>
    <property type="evidence" value="ECO:0007669"/>
    <property type="project" value="UniProtKB-KW"/>
</dbReference>
<keyword evidence="7" id="KW-0687">Ribonucleoprotein</keyword>
<dbReference type="CDD" id="cd02440">
    <property type="entry name" value="AdoMet_MTases"/>
    <property type="match status" value="1"/>
</dbReference>
<dbReference type="InterPro" id="IPR004498">
    <property type="entry name" value="Ribosomal_PrmA_MeTrfase"/>
</dbReference>
<feature type="binding site" evidence="6">
    <location>
        <position position="169"/>
    </location>
    <ligand>
        <name>S-adenosyl-L-methionine</name>
        <dbReference type="ChEBI" id="CHEBI:59789"/>
    </ligand>
</feature>
<dbReference type="EMBL" id="CP054719">
    <property type="protein sequence ID" value="QOL20047.1"/>
    <property type="molecule type" value="Genomic_DNA"/>
</dbReference>
<name>A0A7L9RTW1_9PROT</name>
<dbReference type="GO" id="GO:0008276">
    <property type="term" value="F:protein methyltransferase activity"/>
    <property type="evidence" value="ECO:0007669"/>
    <property type="project" value="UniProtKB-UniRule"/>
</dbReference>
<dbReference type="EC" id="2.1.1.-" evidence="6"/>
<dbReference type="InterPro" id="IPR029063">
    <property type="entry name" value="SAM-dependent_MTases_sf"/>
</dbReference>
<feature type="binding site" evidence="6">
    <location>
        <position position="192"/>
    </location>
    <ligand>
        <name>S-adenosyl-L-methionine</name>
        <dbReference type="ChEBI" id="CHEBI:59789"/>
    </ligand>
</feature>
<keyword evidence="7" id="KW-0689">Ribosomal protein</keyword>
<evidence type="ECO:0000256" key="3">
    <source>
        <dbReference type="ARBA" id="ARBA00022603"/>
    </source>
</evidence>
<accession>A0A7L9RTW1</accession>
<comment type="catalytic activity">
    <reaction evidence="6">
        <text>L-lysyl-[protein] + 3 S-adenosyl-L-methionine = N(6),N(6),N(6)-trimethyl-L-lysyl-[protein] + 3 S-adenosyl-L-homocysteine + 3 H(+)</text>
        <dbReference type="Rhea" id="RHEA:54192"/>
        <dbReference type="Rhea" id="RHEA-COMP:9752"/>
        <dbReference type="Rhea" id="RHEA-COMP:13826"/>
        <dbReference type="ChEBI" id="CHEBI:15378"/>
        <dbReference type="ChEBI" id="CHEBI:29969"/>
        <dbReference type="ChEBI" id="CHEBI:57856"/>
        <dbReference type="ChEBI" id="CHEBI:59789"/>
        <dbReference type="ChEBI" id="CHEBI:61961"/>
    </reaction>
</comment>
<dbReference type="PANTHER" id="PTHR43648">
    <property type="entry name" value="ELECTRON TRANSFER FLAVOPROTEIN BETA SUBUNIT LYSINE METHYLTRANSFERASE"/>
    <property type="match status" value="1"/>
</dbReference>
<evidence type="ECO:0000256" key="5">
    <source>
        <dbReference type="ARBA" id="ARBA00022691"/>
    </source>
</evidence>
<dbReference type="AlphaFoldDB" id="A0A7L9RTW1"/>
<evidence type="ECO:0000256" key="1">
    <source>
        <dbReference type="ARBA" id="ARBA00009741"/>
    </source>
</evidence>
<comment type="similarity">
    <text evidence="1 6">Belongs to the methyltransferase superfamily. PrmA family.</text>
</comment>
<protein>
    <recommendedName>
        <fullName evidence="6">Ribosomal protein L11 methyltransferase</fullName>
        <shortName evidence="6">L11 Mtase</shortName>
        <ecNumber evidence="6">2.1.1.-</ecNumber>
    </recommendedName>
</protein>
<keyword evidence="4 6" id="KW-0808">Transferase</keyword>
<comment type="function">
    <text evidence="6">Methylates ribosomal protein L11.</text>
</comment>
<organism evidence="7 8">
    <name type="scientific">Candidatus Bodocaedibacter vickermanii</name>
    <dbReference type="NCBI Taxonomy" id="2741701"/>
    <lineage>
        <taxon>Bacteria</taxon>
        <taxon>Pseudomonadati</taxon>
        <taxon>Pseudomonadota</taxon>
        <taxon>Alphaproteobacteria</taxon>
        <taxon>Holosporales</taxon>
        <taxon>Candidatus Paracaedibacteraceae</taxon>
        <taxon>Candidatus Bodocaedibacter</taxon>
    </lineage>
</organism>
<feature type="binding site" evidence="6">
    <location>
        <position position="238"/>
    </location>
    <ligand>
        <name>S-adenosyl-L-methionine</name>
        <dbReference type="ChEBI" id="CHEBI:59789"/>
    </ligand>
</feature>
<evidence type="ECO:0000313" key="8">
    <source>
        <dbReference type="Proteomes" id="UP000594001"/>
    </source>
</evidence>
<dbReference type="InterPro" id="IPR050078">
    <property type="entry name" value="Ribosomal_L11_MeTrfase_PrmA"/>
</dbReference>
<keyword evidence="3 6" id="KW-0489">Methyltransferase</keyword>
<evidence type="ECO:0000313" key="7">
    <source>
        <dbReference type="EMBL" id="QOL20047.1"/>
    </source>
</evidence>
<evidence type="ECO:0000256" key="2">
    <source>
        <dbReference type="ARBA" id="ARBA00022490"/>
    </source>
</evidence>
<dbReference type="KEGG" id="pbal:CPBP_00825"/>
<dbReference type="PANTHER" id="PTHR43648:SF1">
    <property type="entry name" value="ELECTRON TRANSFER FLAVOPROTEIN BETA SUBUNIT LYSINE METHYLTRANSFERASE"/>
    <property type="match status" value="1"/>
</dbReference>
<dbReference type="HAMAP" id="MF_00735">
    <property type="entry name" value="Methyltr_PrmA"/>
    <property type="match status" value="1"/>
</dbReference>
<evidence type="ECO:0000256" key="4">
    <source>
        <dbReference type="ARBA" id="ARBA00022679"/>
    </source>
</evidence>
<proteinExistence type="inferred from homology"/>
<evidence type="ECO:0000256" key="6">
    <source>
        <dbReference type="HAMAP-Rule" id="MF_00735"/>
    </source>
</evidence>
<sequence>MALNQVLMKTNMDFILKFNAKVGSESDAIFVTDILSQITLANSWWEDKTSRTWIIEILFERENLIQVSEFISKLYEAFKIVITDPEISDLEQRDWLRENQESFPPLEIGQFYIYGSHIKDPTPGQLLPLIIDAATAFGSGNHGSTRGCLLALSQLKSTDYTPSSILDMGCGSGVLAMAAAKLWSKSEITASDIDPECVRVTVENCALNDVAHIDVLSGNGFQNEIILSRQPFNLIIANILATVLCDIVADVKNALSKDGTVILSGILDIQKNMVAETYAKHGLILSDAIPVDEWVTLIMKSNDL</sequence>
<dbReference type="GO" id="GO:0005737">
    <property type="term" value="C:cytoplasm"/>
    <property type="evidence" value="ECO:0007669"/>
    <property type="project" value="UniProtKB-SubCell"/>
</dbReference>
<dbReference type="GO" id="GO:0005840">
    <property type="term" value="C:ribosome"/>
    <property type="evidence" value="ECO:0007669"/>
    <property type="project" value="UniProtKB-KW"/>
</dbReference>